<protein>
    <recommendedName>
        <fullName evidence="5">Patatin-like phospholipase</fullName>
    </recommendedName>
</protein>
<dbReference type="InterPro" id="IPR016035">
    <property type="entry name" value="Acyl_Trfase/lysoPLipase"/>
</dbReference>
<proteinExistence type="predicted"/>
<dbReference type="STRING" id="1300347.I601_3209"/>
<sequence length="1057" mass="114308">MTSDPTSEADEPRRPTPLGRALRATTGWWVLLPAVLLGAVLVALLPLASLDDPGPETTFAPGILGFEFLGATGQVLPDPPDPPTQADCLAQVELTPACRRALAGEPIVDVTLEPPRVAWLDAYPDSEVRAALWWDLLFITVYVALLALLARTGCNYRTVSTRRLAPKLMWFAVAAGVLDLLENVFIGWAVADTGVARAEWTWRVAAAAAWGKWLLVVMVALYGLGGVLSLLLDRRVRDVLQTAAVSHVSDDPGSHAATWTVAEQSPRDLGIAISGGGIRAASISLGALQSLERGHPLGWDDAADITSVSGGSYMAGGWSLARHAPGRPTDAPRPWSWTETDRPGPEERHVEANLGYLLSNAPRGISQDRMMREDGSTTGRRTRVTDPRDHDRMVAERRPAVVAIVLTGVAINVVVFLAMLWAVSQPLGWFYRWYFALGCPALQEPTQATADLSYCLPSLSRTAPSVLIWLGVGIGSILVWVVLAKKDEVNRRSGESPPGFLLILKVLGYGGLGLAALLALLLVGLPLLIARLWDPVEGNGLGAALLAILGGLGSAGALLRILRKPLARFAPVVAGLLFAVLLLFITSMWALSALAAAPDARDTTLWIAAILGLLIVHFSTSAEWWSLSAFYRGKLRAGFATYRPTPDSTYAVAYANGDEGSSARLPEPDLVALSSSPLTICAAAAVSGREVRTHYGIPALSMTFSPNHVRLFAPLNGEGEWRAYAARTEDMSALMAGNRRPRLTTMMAVGISGAAVSPAMGRIGAGPLSMLLAFANVRLGMWVPNPRYAAQLVDAKATLPSPRLGYLLKEFLGFHDPSDLYLYVTDGGHWENTALVELLRTGLHREIVCVDADAGAGHRVASLSKAIDLAKLECNATVMVNLDTLRAGRDPYPGQDYSPRSVTLGIVHRQVRDPDPLVTRPGHHFTLLWYCKPALTQDMPPKLLAYREIDETFPRVNTVNQFFHTAQFAAYRDLGRYNAGQIQVARDRLREAVTPYPGYPDFRDQVVGEENQDEHDWAPAELTDLIDKLVLARPSTQRTAYAQEVYDAVRGTLLPAP</sequence>
<feature type="transmembrane region" description="Helical" evidence="2">
    <location>
        <begin position="506"/>
        <end position="529"/>
    </location>
</feature>
<feature type="transmembrane region" description="Helical" evidence="2">
    <location>
        <begin position="466"/>
        <end position="485"/>
    </location>
</feature>
<dbReference type="SUPFAM" id="SSF52151">
    <property type="entry name" value="FabD/lysophospholipase-like"/>
    <property type="match status" value="1"/>
</dbReference>
<keyword evidence="4" id="KW-1185">Reference proteome</keyword>
<dbReference type="RefSeq" id="WP_068111816.1">
    <property type="nucleotide sequence ID" value="NZ_CP015079.1"/>
</dbReference>
<keyword evidence="2" id="KW-0472">Membrane</keyword>
<accession>A0A1A9GNF7</accession>
<evidence type="ECO:0008006" key="5">
    <source>
        <dbReference type="Google" id="ProtNLM"/>
    </source>
</evidence>
<feature type="transmembrane region" description="Helical" evidence="2">
    <location>
        <begin position="28"/>
        <end position="48"/>
    </location>
</feature>
<feature type="transmembrane region" description="Helical" evidence="2">
    <location>
        <begin position="210"/>
        <end position="232"/>
    </location>
</feature>
<feature type="transmembrane region" description="Helical" evidence="2">
    <location>
        <begin position="131"/>
        <end position="150"/>
    </location>
</feature>
<evidence type="ECO:0000313" key="3">
    <source>
        <dbReference type="EMBL" id="ANH39616.1"/>
    </source>
</evidence>
<feature type="transmembrane region" description="Helical" evidence="2">
    <location>
        <begin position="170"/>
        <end position="190"/>
    </location>
</feature>
<evidence type="ECO:0000313" key="4">
    <source>
        <dbReference type="Proteomes" id="UP000077868"/>
    </source>
</evidence>
<feature type="transmembrane region" description="Helical" evidence="2">
    <location>
        <begin position="541"/>
        <end position="562"/>
    </location>
</feature>
<feature type="transmembrane region" description="Helical" evidence="2">
    <location>
        <begin position="603"/>
        <end position="627"/>
    </location>
</feature>
<reference evidence="3 4" key="1">
    <citation type="submission" date="2016-03" db="EMBL/GenBank/DDBJ databases">
        <title>Complete genome sequence of a soil Actinobacterium, Nocardioides dokdonensis FR1436.</title>
        <authorList>
            <person name="Kwon S.-K."/>
            <person name="Kim K."/>
            <person name="Kim J.F."/>
        </authorList>
    </citation>
    <scope>NUCLEOTIDE SEQUENCE [LARGE SCALE GENOMIC DNA]</scope>
    <source>
        <strain evidence="3 4">FR1436</strain>
    </source>
</reference>
<dbReference type="EMBL" id="CP015079">
    <property type="protein sequence ID" value="ANH39616.1"/>
    <property type="molecule type" value="Genomic_DNA"/>
</dbReference>
<feature type="transmembrane region" description="Helical" evidence="2">
    <location>
        <begin position="569"/>
        <end position="591"/>
    </location>
</feature>
<keyword evidence="2" id="KW-1133">Transmembrane helix</keyword>
<evidence type="ECO:0000256" key="2">
    <source>
        <dbReference type="SAM" id="Phobius"/>
    </source>
</evidence>
<organism evidence="3 4">
    <name type="scientific">Nocardioides dokdonensis FR1436</name>
    <dbReference type="NCBI Taxonomy" id="1300347"/>
    <lineage>
        <taxon>Bacteria</taxon>
        <taxon>Bacillati</taxon>
        <taxon>Actinomycetota</taxon>
        <taxon>Actinomycetes</taxon>
        <taxon>Propionibacteriales</taxon>
        <taxon>Nocardioidaceae</taxon>
        <taxon>Nocardioides</taxon>
    </lineage>
</organism>
<feature type="transmembrane region" description="Helical" evidence="2">
    <location>
        <begin position="400"/>
        <end position="423"/>
    </location>
</feature>
<dbReference type="PATRIC" id="fig|1300347.3.peg.3212"/>
<evidence type="ECO:0000256" key="1">
    <source>
        <dbReference type="SAM" id="MobiDB-lite"/>
    </source>
</evidence>
<gene>
    <name evidence="3" type="ORF">I601_3209</name>
</gene>
<keyword evidence="2" id="KW-0812">Transmembrane</keyword>
<dbReference type="OrthoDB" id="100544at2"/>
<dbReference type="AlphaFoldDB" id="A0A1A9GNF7"/>
<dbReference type="KEGG" id="ndk:I601_3209"/>
<feature type="region of interest" description="Disordered" evidence="1">
    <location>
        <begin position="324"/>
        <end position="346"/>
    </location>
</feature>
<dbReference type="Gene3D" id="3.40.1090.10">
    <property type="entry name" value="Cytosolic phospholipase A2 catalytic domain"/>
    <property type="match status" value="1"/>
</dbReference>
<name>A0A1A9GNF7_9ACTN</name>
<dbReference type="Proteomes" id="UP000077868">
    <property type="component" value="Chromosome"/>
</dbReference>